<reference evidence="1 2" key="1">
    <citation type="submission" date="2021-06" db="EMBL/GenBank/DDBJ databases">
        <title>Caerostris extrusa draft genome.</title>
        <authorList>
            <person name="Kono N."/>
            <person name="Arakawa K."/>
        </authorList>
    </citation>
    <scope>NUCLEOTIDE SEQUENCE [LARGE SCALE GENOMIC DNA]</scope>
</reference>
<organism evidence="1 2">
    <name type="scientific">Caerostris extrusa</name>
    <name type="common">Bark spider</name>
    <name type="synonym">Caerostris bankana</name>
    <dbReference type="NCBI Taxonomy" id="172846"/>
    <lineage>
        <taxon>Eukaryota</taxon>
        <taxon>Metazoa</taxon>
        <taxon>Ecdysozoa</taxon>
        <taxon>Arthropoda</taxon>
        <taxon>Chelicerata</taxon>
        <taxon>Arachnida</taxon>
        <taxon>Araneae</taxon>
        <taxon>Araneomorphae</taxon>
        <taxon>Entelegynae</taxon>
        <taxon>Araneoidea</taxon>
        <taxon>Araneidae</taxon>
        <taxon>Caerostris</taxon>
    </lineage>
</organism>
<proteinExistence type="predicted"/>
<evidence type="ECO:0000313" key="1">
    <source>
        <dbReference type="EMBL" id="GIY98038.1"/>
    </source>
</evidence>
<dbReference type="Proteomes" id="UP001054945">
    <property type="component" value="Unassembled WGS sequence"/>
</dbReference>
<evidence type="ECO:0000313" key="2">
    <source>
        <dbReference type="Proteomes" id="UP001054945"/>
    </source>
</evidence>
<comment type="caution">
    <text evidence="1">The sequence shown here is derived from an EMBL/GenBank/DDBJ whole genome shotgun (WGS) entry which is preliminary data.</text>
</comment>
<dbReference type="EMBL" id="BPLR01018248">
    <property type="protein sequence ID" value="GIY98038.1"/>
    <property type="molecule type" value="Genomic_DNA"/>
</dbReference>
<sequence length="101" mass="11459">MSMPVNESSLALASSFSVWDPLKSKHKNENNVCTLKFEKFWKLRKHWVSCFARIFDTLSNYTSFLSLCVSMATKKALSQDSLEKLTSMGSLSDDCVFGDFD</sequence>
<name>A0AAV4XTV9_CAEEX</name>
<accession>A0AAV4XTV9</accession>
<protein>
    <submittedName>
        <fullName evidence="1">Uncharacterized protein</fullName>
    </submittedName>
</protein>
<gene>
    <name evidence="1" type="ORF">CEXT_667951</name>
</gene>
<keyword evidence="2" id="KW-1185">Reference proteome</keyword>
<dbReference type="AlphaFoldDB" id="A0AAV4XTV9"/>